<evidence type="ECO:0000313" key="2">
    <source>
        <dbReference type="Proteomes" id="UP000634206"/>
    </source>
</evidence>
<organism evidence="1 2">
    <name type="scientific">Oceaniferula flava</name>
    <dbReference type="NCBI Taxonomy" id="2800421"/>
    <lineage>
        <taxon>Bacteria</taxon>
        <taxon>Pseudomonadati</taxon>
        <taxon>Verrucomicrobiota</taxon>
        <taxon>Verrucomicrobiia</taxon>
        <taxon>Verrucomicrobiales</taxon>
        <taxon>Verrucomicrobiaceae</taxon>
        <taxon>Oceaniferula</taxon>
    </lineage>
</organism>
<sequence>MLLEIVIAMGLFAAVSVSLVKALSMTSRTASSIQDEMRIQRVLKSAMIDALSNPTLEEGETTVDLMDITGDGAEQLPFLRGDIETVIELMEMENEDGQLLQDMYRIRVTFYWFADGEWQQQTAETWRYANLYMQ</sequence>
<name>A0AAE2SFC8_9BACT</name>
<dbReference type="EMBL" id="JAENIG010000008">
    <property type="protein sequence ID" value="MBK1855879.1"/>
    <property type="molecule type" value="Genomic_DNA"/>
</dbReference>
<comment type="caution">
    <text evidence="1">The sequence shown here is derived from an EMBL/GenBank/DDBJ whole genome shotgun (WGS) entry which is preliminary data.</text>
</comment>
<reference evidence="1" key="1">
    <citation type="submission" date="2021-01" db="EMBL/GenBank/DDBJ databases">
        <title>Modified the classification status of verrucomicrobia.</title>
        <authorList>
            <person name="Feng X."/>
        </authorList>
    </citation>
    <scope>NUCLEOTIDE SEQUENCE</scope>
    <source>
        <strain evidence="1">5K15</strain>
    </source>
</reference>
<protein>
    <recommendedName>
        <fullName evidence="3">Type II secretion system protein</fullName>
    </recommendedName>
</protein>
<proteinExistence type="predicted"/>
<gene>
    <name evidence="1" type="ORF">JIN83_12975</name>
</gene>
<dbReference type="Proteomes" id="UP000634206">
    <property type="component" value="Unassembled WGS sequence"/>
</dbReference>
<keyword evidence="2" id="KW-1185">Reference proteome</keyword>
<evidence type="ECO:0008006" key="3">
    <source>
        <dbReference type="Google" id="ProtNLM"/>
    </source>
</evidence>
<evidence type="ECO:0000313" key="1">
    <source>
        <dbReference type="EMBL" id="MBK1855879.1"/>
    </source>
</evidence>
<accession>A0AAE2SFC8</accession>
<dbReference type="AlphaFoldDB" id="A0AAE2SFC8"/>